<reference evidence="1 2" key="1">
    <citation type="journal article" date="2018" name="Science">
        <title>The opium poppy genome and morphinan production.</title>
        <authorList>
            <person name="Guo L."/>
            <person name="Winzer T."/>
            <person name="Yang X."/>
            <person name="Li Y."/>
            <person name="Ning Z."/>
            <person name="He Z."/>
            <person name="Teodor R."/>
            <person name="Lu Y."/>
            <person name="Bowser T.A."/>
            <person name="Graham I.A."/>
            <person name="Ye K."/>
        </authorList>
    </citation>
    <scope>NUCLEOTIDE SEQUENCE [LARGE SCALE GENOMIC DNA]</scope>
    <source>
        <strain evidence="2">cv. HN1</strain>
        <tissue evidence="1">Leaves</tissue>
    </source>
</reference>
<keyword evidence="2" id="KW-1185">Reference proteome</keyword>
<name>A0A4Y7KUC3_PAPSO</name>
<dbReference type="EMBL" id="CM010722">
    <property type="protein sequence ID" value="RZC75495.1"/>
    <property type="molecule type" value="Genomic_DNA"/>
</dbReference>
<dbReference type="AlphaFoldDB" id="A0A4Y7KUC3"/>
<accession>A0A4Y7KUC3</accession>
<protein>
    <submittedName>
        <fullName evidence="1">Uncharacterized protein</fullName>
    </submittedName>
</protein>
<dbReference type="Gramene" id="RZC75495">
    <property type="protein sequence ID" value="RZC75495"/>
    <property type="gene ID" value="C5167_050973"/>
</dbReference>
<evidence type="ECO:0000313" key="1">
    <source>
        <dbReference type="EMBL" id="RZC75495.1"/>
    </source>
</evidence>
<gene>
    <name evidence="1" type="ORF">C5167_050973</name>
</gene>
<proteinExistence type="predicted"/>
<organism evidence="1 2">
    <name type="scientific">Papaver somniferum</name>
    <name type="common">Opium poppy</name>
    <dbReference type="NCBI Taxonomy" id="3469"/>
    <lineage>
        <taxon>Eukaryota</taxon>
        <taxon>Viridiplantae</taxon>
        <taxon>Streptophyta</taxon>
        <taxon>Embryophyta</taxon>
        <taxon>Tracheophyta</taxon>
        <taxon>Spermatophyta</taxon>
        <taxon>Magnoliopsida</taxon>
        <taxon>Ranunculales</taxon>
        <taxon>Papaveraceae</taxon>
        <taxon>Papaveroideae</taxon>
        <taxon>Papaver</taxon>
    </lineage>
</organism>
<dbReference type="Proteomes" id="UP000316621">
    <property type="component" value="Chromosome 8"/>
</dbReference>
<sequence length="77" mass="8810">MTGAEYDLFLVVKFLVFKERVKMKMQGIVSVEEMVDKNTKATSKSREELISGLGECDNRDIHSDISLNDFLYQGFLT</sequence>
<evidence type="ECO:0000313" key="2">
    <source>
        <dbReference type="Proteomes" id="UP000316621"/>
    </source>
</evidence>